<dbReference type="SUPFAM" id="SSF75420">
    <property type="entry name" value="YhbC-like, N-terminal domain"/>
    <property type="match status" value="1"/>
</dbReference>
<dbReference type="EMBL" id="JAMPKK010000066">
    <property type="protein sequence ID" value="MEP0867323.1"/>
    <property type="molecule type" value="Genomic_DNA"/>
</dbReference>
<comment type="similarity">
    <text evidence="3">Belongs to the RimP family.</text>
</comment>
<dbReference type="HAMAP" id="MF_01077">
    <property type="entry name" value="RimP"/>
    <property type="match status" value="1"/>
</dbReference>
<evidence type="ECO:0000256" key="1">
    <source>
        <dbReference type="ARBA" id="ARBA00022490"/>
    </source>
</evidence>
<name>A0ABV0JVC3_9CYAN</name>
<keyword evidence="7" id="KW-1185">Reference proteome</keyword>
<evidence type="ECO:0000259" key="4">
    <source>
        <dbReference type="Pfam" id="PF02576"/>
    </source>
</evidence>
<dbReference type="RefSeq" id="WP_190426406.1">
    <property type="nucleotide sequence ID" value="NZ_JAMPKK010000066.1"/>
</dbReference>
<dbReference type="Pfam" id="PF02576">
    <property type="entry name" value="RimP_N"/>
    <property type="match status" value="1"/>
</dbReference>
<comment type="subcellular location">
    <subcellularLocation>
        <location evidence="3">Cytoplasm</location>
    </subcellularLocation>
</comment>
<dbReference type="PANTHER" id="PTHR33867:SF1">
    <property type="entry name" value="RIBOSOME MATURATION FACTOR RIMP"/>
    <property type="match status" value="1"/>
</dbReference>
<dbReference type="InterPro" id="IPR028989">
    <property type="entry name" value="RimP_N"/>
</dbReference>
<protein>
    <recommendedName>
        <fullName evidence="3">Ribosome maturation factor RimP</fullName>
    </recommendedName>
</protein>
<evidence type="ECO:0000313" key="7">
    <source>
        <dbReference type="Proteomes" id="UP001442494"/>
    </source>
</evidence>
<dbReference type="InterPro" id="IPR028998">
    <property type="entry name" value="RimP_C"/>
</dbReference>
<reference evidence="6 7" key="1">
    <citation type="submission" date="2022-04" db="EMBL/GenBank/DDBJ databases">
        <title>Positive selection, recombination, and allopatry shape intraspecific diversity of widespread and dominant cyanobacteria.</title>
        <authorList>
            <person name="Wei J."/>
            <person name="Shu W."/>
            <person name="Hu C."/>
        </authorList>
    </citation>
    <scope>NUCLEOTIDE SEQUENCE [LARGE SCALE GENOMIC DNA]</scope>
    <source>
        <strain evidence="6 7">GB2-A5</strain>
    </source>
</reference>
<dbReference type="Proteomes" id="UP001442494">
    <property type="component" value="Unassembled WGS sequence"/>
</dbReference>
<keyword evidence="1 3" id="KW-0963">Cytoplasm</keyword>
<evidence type="ECO:0000256" key="3">
    <source>
        <dbReference type="HAMAP-Rule" id="MF_01077"/>
    </source>
</evidence>
<dbReference type="Gene3D" id="2.30.30.180">
    <property type="entry name" value="Ribosome maturation factor RimP, C-terminal domain"/>
    <property type="match status" value="1"/>
</dbReference>
<evidence type="ECO:0000313" key="6">
    <source>
        <dbReference type="EMBL" id="MEP0867323.1"/>
    </source>
</evidence>
<dbReference type="SUPFAM" id="SSF74942">
    <property type="entry name" value="YhbC-like, C-terminal domain"/>
    <property type="match status" value="1"/>
</dbReference>
<feature type="domain" description="Ribosome maturation factor RimP C-terminal" evidence="5">
    <location>
        <begin position="88"/>
        <end position="149"/>
    </location>
</feature>
<keyword evidence="2 3" id="KW-0690">Ribosome biogenesis</keyword>
<organism evidence="6 7">
    <name type="scientific">Funiculus sociatus GB2-A5</name>
    <dbReference type="NCBI Taxonomy" id="2933946"/>
    <lineage>
        <taxon>Bacteria</taxon>
        <taxon>Bacillati</taxon>
        <taxon>Cyanobacteriota</taxon>
        <taxon>Cyanophyceae</taxon>
        <taxon>Coleofasciculales</taxon>
        <taxon>Coleofasciculaceae</taxon>
        <taxon>Funiculus</taxon>
    </lineage>
</organism>
<comment type="caution">
    <text evidence="6">The sequence shown here is derived from an EMBL/GenBank/DDBJ whole genome shotgun (WGS) entry which is preliminary data.</text>
</comment>
<dbReference type="CDD" id="cd01734">
    <property type="entry name" value="YlxS_C"/>
    <property type="match status" value="1"/>
</dbReference>
<proteinExistence type="inferred from homology"/>
<dbReference type="NCBIfam" id="NF000935">
    <property type="entry name" value="PRK00092.3-3"/>
    <property type="match status" value="1"/>
</dbReference>
<dbReference type="Pfam" id="PF17384">
    <property type="entry name" value="DUF150_C"/>
    <property type="match status" value="1"/>
</dbReference>
<dbReference type="InterPro" id="IPR003728">
    <property type="entry name" value="Ribosome_maturation_RimP"/>
</dbReference>
<dbReference type="Gene3D" id="3.30.300.70">
    <property type="entry name" value="RimP-like superfamily, N-terminal"/>
    <property type="match status" value="1"/>
</dbReference>
<gene>
    <name evidence="3 6" type="primary">rimP</name>
    <name evidence="6" type="ORF">NDI37_23000</name>
</gene>
<dbReference type="PANTHER" id="PTHR33867">
    <property type="entry name" value="RIBOSOME MATURATION FACTOR RIMP"/>
    <property type="match status" value="1"/>
</dbReference>
<sequence>MTHPLIPQIIDLATPVAEDLGLEVVGAVFHTNQRPPVLRVDIRNCDTDTGLDDCERMSKSLEAALDAANIIPDAYVLEISSPGISRQLTTDREFISFKGFPAIVKTSEPYEGQKEWRGQLIGRDESSIYLNQKGRAIAIPRQLVSRVQLDEKR</sequence>
<comment type="function">
    <text evidence="3">Required for maturation of 30S ribosomal subunits.</text>
</comment>
<accession>A0ABV0JVC3</accession>
<evidence type="ECO:0000259" key="5">
    <source>
        <dbReference type="Pfam" id="PF17384"/>
    </source>
</evidence>
<feature type="domain" description="Ribosome maturation factor RimP N-terminal" evidence="4">
    <location>
        <begin position="13"/>
        <end position="84"/>
    </location>
</feature>
<dbReference type="InterPro" id="IPR035956">
    <property type="entry name" value="RimP_N_sf"/>
</dbReference>
<dbReference type="InterPro" id="IPR036847">
    <property type="entry name" value="RimP_C_sf"/>
</dbReference>
<evidence type="ECO:0000256" key="2">
    <source>
        <dbReference type="ARBA" id="ARBA00022517"/>
    </source>
</evidence>